<dbReference type="GO" id="GO:0051539">
    <property type="term" value="F:4 iron, 4 sulfur cluster binding"/>
    <property type="evidence" value="ECO:0007669"/>
    <property type="project" value="UniProtKB-KW"/>
</dbReference>
<comment type="cofactor">
    <cofactor evidence="1">
        <name>[4Fe-4S] cluster</name>
        <dbReference type="ChEBI" id="CHEBI:49883"/>
    </cofactor>
</comment>
<dbReference type="SUPFAM" id="SSF102114">
    <property type="entry name" value="Radical SAM enzymes"/>
    <property type="match status" value="1"/>
</dbReference>
<dbReference type="EMBL" id="JACDQQ010001207">
    <property type="protein sequence ID" value="MBA0085778.1"/>
    <property type="molecule type" value="Genomic_DNA"/>
</dbReference>
<dbReference type="Proteomes" id="UP000567293">
    <property type="component" value="Unassembled WGS sequence"/>
</dbReference>
<evidence type="ECO:0000256" key="6">
    <source>
        <dbReference type="ARBA" id="ARBA00023014"/>
    </source>
</evidence>
<reference evidence="8" key="1">
    <citation type="submission" date="2020-06" db="EMBL/GenBank/DDBJ databases">
        <title>Legume-microbial interactions unlock mineral nutrients during tropical forest succession.</title>
        <authorList>
            <person name="Epihov D.Z."/>
        </authorList>
    </citation>
    <scope>NUCLEOTIDE SEQUENCE [LARGE SCALE GENOMIC DNA]</scope>
    <source>
        <strain evidence="8">Pan2503</strain>
    </source>
</reference>
<evidence type="ECO:0000313" key="9">
    <source>
        <dbReference type="Proteomes" id="UP000567293"/>
    </source>
</evidence>
<feature type="non-terminal residue" evidence="8">
    <location>
        <position position="87"/>
    </location>
</feature>
<sequence>MFVTEIFKSIQGEGTRAGLPCIFVRLTGCNLRCTWCDTAYAFHGGKKMSVEEVLARVDELAYPSAGAKSAEAVLPLVELTGGEPLLQ</sequence>
<keyword evidence="9" id="KW-1185">Reference proteome</keyword>
<evidence type="ECO:0000259" key="7">
    <source>
        <dbReference type="PROSITE" id="PS51918"/>
    </source>
</evidence>
<protein>
    <submittedName>
        <fullName evidence="8">Radical SAM protein</fullName>
    </submittedName>
</protein>
<accession>A0A7V8NQS1</accession>
<dbReference type="SFLD" id="SFLDS00029">
    <property type="entry name" value="Radical_SAM"/>
    <property type="match status" value="1"/>
</dbReference>
<evidence type="ECO:0000256" key="3">
    <source>
        <dbReference type="ARBA" id="ARBA00022691"/>
    </source>
</evidence>
<evidence type="ECO:0000256" key="1">
    <source>
        <dbReference type="ARBA" id="ARBA00001966"/>
    </source>
</evidence>
<dbReference type="AlphaFoldDB" id="A0A7V8NQS1"/>
<keyword evidence="6" id="KW-0411">Iron-sulfur</keyword>
<dbReference type="PANTHER" id="PTHR42836:SF1">
    <property type="entry name" value="7-CARBOXY-7-DEAZAGUANINE SYNTHASE"/>
    <property type="match status" value="1"/>
</dbReference>
<evidence type="ECO:0000256" key="4">
    <source>
        <dbReference type="ARBA" id="ARBA00022723"/>
    </source>
</evidence>
<keyword evidence="4" id="KW-0479">Metal-binding</keyword>
<dbReference type="InterPro" id="IPR013785">
    <property type="entry name" value="Aldolase_TIM"/>
</dbReference>
<gene>
    <name evidence="8" type="ORF">HRJ53_12340</name>
</gene>
<dbReference type="InterPro" id="IPR007197">
    <property type="entry name" value="rSAM"/>
</dbReference>
<dbReference type="InterPro" id="IPR058240">
    <property type="entry name" value="rSAM_sf"/>
</dbReference>
<dbReference type="Gene3D" id="3.20.20.70">
    <property type="entry name" value="Aldolase class I"/>
    <property type="match status" value="1"/>
</dbReference>
<comment type="caution">
    <text evidence="8">The sequence shown here is derived from an EMBL/GenBank/DDBJ whole genome shotgun (WGS) entry which is preliminary data.</text>
</comment>
<name>A0A7V8NQS1_9BACT</name>
<evidence type="ECO:0000256" key="2">
    <source>
        <dbReference type="ARBA" id="ARBA00022485"/>
    </source>
</evidence>
<evidence type="ECO:0000256" key="5">
    <source>
        <dbReference type="ARBA" id="ARBA00023004"/>
    </source>
</evidence>
<organism evidence="8 9">
    <name type="scientific">Candidatus Acidiferrum panamense</name>
    <dbReference type="NCBI Taxonomy" id="2741543"/>
    <lineage>
        <taxon>Bacteria</taxon>
        <taxon>Pseudomonadati</taxon>
        <taxon>Acidobacteriota</taxon>
        <taxon>Terriglobia</taxon>
        <taxon>Candidatus Acidiferrales</taxon>
        <taxon>Candidatus Acidiferrum</taxon>
    </lineage>
</organism>
<feature type="domain" description="Radical SAM core" evidence="7">
    <location>
        <begin position="16"/>
        <end position="87"/>
    </location>
</feature>
<dbReference type="PROSITE" id="PS51918">
    <property type="entry name" value="RADICAL_SAM"/>
    <property type="match status" value="1"/>
</dbReference>
<evidence type="ECO:0000313" key="8">
    <source>
        <dbReference type="EMBL" id="MBA0085778.1"/>
    </source>
</evidence>
<keyword evidence="5" id="KW-0408">Iron</keyword>
<dbReference type="GO" id="GO:0003824">
    <property type="term" value="F:catalytic activity"/>
    <property type="evidence" value="ECO:0007669"/>
    <property type="project" value="InterPro"/>
</dbReference>
<dbReference type="PANTHER" id="PTHR42836">
    <property type="entry name" value="7-CARBOXY-7-DEAZAGUANINE SYNTHASE"/>
    <property type="match status" value="1"/>
</dbReference>
<keyword evidence="2" id="KW-0004">4Fe-4S</keyword>
<keyword evidence="3" id="KW-0949">S-adenosyl-L-methionine</keyword>
<dbReference type="Pfam" id="PF04055">
    <property type="entry name" value="Radical_SAM"/>
    <property type="match status" value="1"/>
</dbReference>
<proteinExistence type="predicted"/>
<dbReference type="GO" id="GO:0046872">
    <property type="term" value="F:metal ion binding"/>
    <property type="evidence" value="ECO:0007669"/>
    <property type="project" value="UniProtKB-KW"/>
</dbReference>